<evidence type="ECO:0000313" key="3">
    <source>
        <dbReference type="Proteomes" id="UP000288002"/>
    </source>
</evidence>
<dbReference type="GO" id="GO:0008168">
    <property type="term" value="F:methyltransferase activity"/>
    <property type="evidence" value="ECO:0007669"/>
    <property type="project" value="UniProtKB-KW"/>
</dbReference>
<dbReference type="AlphaFoldDB" id="A0AA94ES38"/>
<name>A0AA94ES38_9PSED</name>
<dbReference type="InterPro" id="IPR000878">
    <property type="entry name" value="4pyrrol_Mease"/>
</dbReference>
<reference evidence="2 3" key="1">
    <citation type="submission" date="2016-10" db="EMBL/GenBank/DDBJ databases">
        <title>Search of new enzymes for the oxidation of sulfur compounds.</title>
        <authorList>
            <person name="Novo A."/>
            <person name="Moreira I.S."/>
            <person name="Castro P.M."/>
        </authorList>
    </citation>
    <scope>NUCLEOTIDE SEQUENCE [LARGE SCALE GENOMIC DNA]</scope>
    <source>
        <strain evidence="2 3">A9</strain>
    </source>
</reference>
<sequence>MIRSTATSAEAAPAYASKQEHAQAWEALARDIARQLPASETPPATTTRQAAGQLTIIGSGIEAMGFSVGDEALLNAADKVFYCVADPATTVWLKHLRPDALDLYVLYDDNKVRYHTYMQMSEAMLHPVRQGENVVAVFYGHPGIFVLSTHRAIAIARREGYRAVMRAGICALDCLCADLGIDPCHPGLQTHEATDMLVRDRVPDTSLHVVLWQVGLIGEMGFRREGYLNENFSILVQYLQQHYGDDYSITHYIASRYPGVAPVVEHFPLSALHDPQVQVRFTGISTFYIAPKVSRPSNREMAIRLGLLKDHEILKTPTNPQREVDRYGPRELAAIRQFESFKVPLDYHWQESTPASHFILALKNDIGLRQRFADDPGGTVDSDVFPGLSGREKRLLATGDPGAMQIAAKGVFAKDSNNKAFLLQMLRSKRLAGEVRKACLACDKGTGSQHLEEVARFQGWQFDAGSLAQDIVLLNRHDSLPWTGVYFSAAAQRLIVIIGDLGKPEQCLLYVDGQPVCQARYEKGILKWTAASGNPHNGFLRTDLGPGRKRRLIGSIWGEQDNLPAEHALIANELHPGGLTPVHLVGAHRNQLGDCLQIAVRDQQVVAQLNGRPLGAGLSISGWSLCVGDARFDLQALGAPPQLGQLYQRQAPLADEYWGSYVLRNQLADSPAVVLNWSEQGLTVNSQAVGEIRFADSRLSWSGGPAMAASGTLELLWDPITLDVVLFGSIGLPANGKVNCIGARLGARRLPAVNPWSDQGLSAQAWEWLYRLCAAANKEGGGLMLWQKWQKYACSTAVMNRQLHAVLR</sequence>
<evidence type="ECO:0000259" key="1">
    <source>
        <dbReference type="Pfam" id="PF00590"/>
    </source>
</evidence>
<dbReference type="RefSeq" id="WP_127646923.1">
    <property type="nucleotide sequence ID" value="NZ_MKWS01000001.1"/>
</dbReference>
<dbReference type="InterPro" id="IPR035996">
    <property type="entry name" value="4pyrrol_Methylase_sf"/>
</dbReference>
<keyword evidence="2" id="KW-0489">Methyltransferase</keyword>
<dbReference type="InterPro" id="IPR014777">
    <property type="entry name" value="4pyrrole_Mease_sub1"/>
</dbReference>
<dbReference type="GO" id="GO:0032259">
    <property type="term" value="P:methylation"/>
    <property type="evidence" value="ECO:0007669"/>
    <property type="project" value="UniProtKB-KW"/>
</dbReference>
<dbReference type="Gene3D" id="3.40.1010.10">
    <property type="entry name" value="Cobalt-precorrin-4 Transmethylase, Domain 1"/>
    <property type="match status" value="1"/>
</dbReference>
<dbReference type="EMBL" id="MKWS01000001">
    <property type="protein sequence ID" value="RVD79585.1"/>
    <property type="molecule type" value="Genomic_DNA"/>
</dbReference>
<keyword evidence="2" id="KW-0808">Transferase</keyword>
<dbReference type="Pfam" id="PF00590">
    <property type="entry name" value="TP_methylase"/>
    <property type="match status" value="1"/>
</dbReference>
<dbReference type="CDD" id="cd19916">
    <property type="entry name" value="OphMA_like"/>
    <property type="match status" value="1"/>
</dbReference>
<organism evidence="2 3">
    <name type="scientific">Pseudomonas koreensis</name>
    <dbReference type="NCBI Taxonomy" id="198620"/>
    <lineage>
        <taxon>Bacteria</taxon>
        <taxon>Pseudomonadati</taxon>
        <taxon>Pseudomonadota</taxon>
        <taxon>Gammaproteobacteria</taxon>
        <taxon>Pseudomonadales</taxon>
        <taxon>Pseudomonadaceae</taxon>
        <taxon>Pseudomonas</taxon>
    </lineage>
</organism>
<dbReference type="SUPFAM" id="SSF53790">
    <property type="entry name" value="Tetrapyrrole methylase"/>
    <property type="match status" value="1"/>
</dbReference>
<accession>A0AA94ES38</accession>
<comment type="caution">
    <text evidence="2">The sequence shown here is derived from an EMBL/GenBank/DDBJ whole genome shotgun (WGS) entry which is preliminary data.</text>
</comment>
<proteinExistence type="predicted"/>
<dbReference type="Proteomes" id="UP000288002">
    <property type="component" value="Unassembled WGS sequence"/>
</dbReference>
<feature type="domain" description="Tetrapyrrole methylase" evidence="1">
    <location>
        <begin position="54"/>
        <end position="193"/>
    </location>
</feature>
<protein>
    <submittedName>
        <fullName evidence="2">Tetrapyrrole Methylase</fullName>
    </submittedName>
</protein>
<gene>
    <name evidence="2" type="ORF">A9HBioS_0109</name>
</gene>
<evidence type="ECO:0000313" key="2">
    <source>
        <dbReference type="EMBL" id="RVD79585.1"/>
    </source>
</evidence>